<dbReference type="GO" id="GO:0000290">
    <property type="term" value="P:deadenylation-dependent decapping of nuclear-transcribed mRNA"/>
    <property type="evidence" value="ECO:0007669"/>
    <property type="project" value="TreeGrafter"/>
</dbReference>
<evidence type="ECO:0000259" key="3">
    <source>
        <dbReference type="PROSITE" id="PS50158"/>
    </source>
</evidence>
<feature type="compositionally biased region" description="Basic and acidic residues" evidence="2">
    <location>
        <begin position="346"/>
        <end position="356"/>
    </location>
</feature>
<keyword evidence="1" id="KW-0378">Hydrolase</keyword>
<dbReference type="PANTHER" id="PTHR23114">
    <property type="entry name" value="M7GPPPN-MRNA HYDROLASE"/>
    <property type="match status" value="1"/>
</dbReference>
<feature type="region of interest" description="Disordered" evidence="2">
    <location>
        <begin position="327"/>
        <end position="356"/>
    </location>
</feature>
<proteinExistence type="predicted"/>
<dbReference type="InterPro" id="IPR015797">
    <property type="entry name" value="NUDIX_hydrolase-like_dom_sf"/>
</dbReference>
<name>A0A6C0HEJ4_9ZZZZ</name>
<dbReference type="PROSITE" id="PS00893">
    <property type="entry name" value="NUDIX_BOX"/>
    <property type="match status" value="1"/>
</dbReference>
<dbReference type="GO" id="GO:0008270">
    <property type="term" value="F:zinc ion binding"/>
    <property type="evidence" value="ECO:0007669"/>
    <property type="project" value="InterPro"/>
</dbReference>
<dbReference type="PANTHER" id="PTHR23114:SF17">
    <property type="entry name" value="M7GPPPN-MRNA HYDROLASE"/>
    <property type="match status" value="1"/>
</dbReference>
<dbReference type="InterPro" id="IPR020084">
    <property type="entry name" value="NUDIX_hydrolase_CS"/>
</dbReference>
<dbReference type="GO" id="GO:0016787">
    <property type="term" value="F:hydrolase activity"/>
    <property type="evidence" value="ECO:0007669"/>
    <property type="project" value="UniProtKB-KW"/>
</dbReference>
<dbReference type="InterPro" id="IPR000086">
    <property type="entry name" value="NUDIX_hydrolase_dom"/>
</dbReference>
<evidence type="ECO:0000259" key="4">
    <source>
        <dbReference type="PROSITE" id="PS51462"/>
    </source>
</evidence>
<evidence type="ECO:0000313" key="5">
    <source>
        <dbReference type="EMBL" id="QHT79052.1"/>
    </source>
</evidence>
<dbReference type="InterPro" id="IPR001878">
    <property type="entry name" value="Znf_CCHC"/>
</dbReference>
<sequence>MKNSTYRSQKQTICTNCGKPNHHFRNCTEPIYSYGIIAFRNKNPSWNQVTRLLQDDTSIHGFDPDDIEILMIQRRDSIGFIELLRGKYKLTDINYIKEQISGTTQKERNELEEKTFEELWIGLWGKETFETNQYKQEYEQAKFKFEQLQTGVVIDDVVVSLRELLKIIPITWSTPEWGFPKGRRNIHEKDVQCAIREFTEESGLHEHQFTIIKNIQPICETFYGNNAIHYCHVYYLAWIHSDVVVKFDSSNQIMIKEIGDIQWFSYQAAQCHIRATNTNKHDILKRAFSIITSMSILMCNSSEKEKEEVQNRSHEYGYFGNKQRGTRKVYSIQQQQQQQQSNSTSEQRRTYKFVEE</sequence>
<dbReference type="EMBL" id="MN739944">
    <property type="protein sequence ID" value="QHT79052.1"/>
    <property type="molecule type" value="Genomic_DNA"/>
</dbReference>
<reference evidence="5" key="1">
    <citation type="journal article" date="2020" name="Nature">
        <title>Giant virus diversity and host interactions through global metagenomics.</title>
        <authorList>
            <person name="Schulz F."/>
            <person name="Roux S."/>
            <person name="Paez-Espino D."/>
            <person name="Jungbluth S."/>
            <person name="Walsh D.A."/>
            <person name="Denef V.J."/>
            <person name="McMahon K.D."/>
            <person name="Konstantinidis K.T."/>
            <person name="Eloe-Fadrosh E.A."/>
            <person name="Kyrpides N.C."/>
            <person name="Woyke T."/>
        </authorList>
    </citation>
    <scope>NUCLEOTIDE SEQUENCE</scope>
    <source>
        <strain evidence="5">GVMAG-M-3300023179-97</strain>
    </source>
</reference>
<feature type="domain" description="CCHC-type" evidence="3">
    <location>
        <begin position="14"/>
        <end position="29"/>
    </location>
</feature>
<dbReference type="GO" id="GO:0003676">
    <property type="term" value="F:nucleic acid binding"/>
    <property type="evidence" value="ECO:0007669"/>
    <property type="project" value="InterPro"/>
</dbReference>
<dbReference type="SUPFAM" id="SSF57756">
    <property type="entry name" value="Retrovirus zinc finger-like domains"/>
    <property type="match status" value="1"/>
</dbReference>
<dbReference type="GO" id="GO:0005737">
    <property type="term" value="C:cytoplasm"/>
    <property type="evidence" value="ECO:0007669"/>
    <property type="project" value="TreeGrafter"/>
</dbReference>
<dbReference type="PROSITE" id="PS50158">
    <property type="entry name" value="ZF_CCHC"/>
    <property type="match status" value="1"/>
</dbReference>
<dbReference type="InterPro" id="IPR036875">
    <property type="entry name" value="Znf_CCHC_sf"/>
</dbReference>
<accession>A0A6C0HEJ4</accession>
<organism evidence="5">
    <name type="scientific">viral metagenome</name>
    <dbReference type="NCBI Taxonomy" id="1070528"/>
    <lineage>
        <taxon>unclassified sequences</taxon>
        <taxon>metagenomes</taxon>
        <taxon>organismal metagenomes</taxon>
    </lineage>
</organism>
<evidence type="ECO:0000256" key="1">
    <source>
        <dbReference type="ARBA" id="ARBA00022801"/>
    </source>
</evidence>
<dbReference type="Gene3D" id="3.90.79.10">
    <property type="entry name" value="Nucleoside Triphosphate Pyrophosphohydrolase"/>
    <property type="match status" value="1"/>
</dbReference>
<evidence type="ECO:0008006" key="6">
    <source>
        <dbReference type="Google" id="ProtNLM"/>
    </source>
</evidence>
<dbReference type="PROSITE" id="PS51462">
    <property type="entry name" value="NUDIX"/>
    <property type="match status" value="1"/>
</dbReference>
<dbReference type="AlphaFoldDB" id="A0A6C0HEJ4"/>
<evidence type="ECO:0000256" key="2">
    <source>
        <dbReference type="SAM" id="MobiDB-lite"/>
    </source>
</evidence>
<dbReference type="SUPFAM" id="SSF55811">
    <property type="entry name" value="Nudix"/>
    <property type="match status" value="1"/>
</dbReference>
<protein>
    <recommendedName>
        <fullName evidence="6">Nudix hydrolase domain-containing protein</fullName>
    </recommendedName>
</protein>
<dbReference type="Pfam" id="PF00293">
    <property type="entry name" value="NUDIX"/>
    <property type="match status" value="1"/>
</dbReference>
<feature type="domain" description="Nudix hydrolase" evidence="4">
    <location>
        <begin position="52"/>
        <end position="289"/>
    </location>
</feature>